<dbReference type="Proteomes" id="UP001064048">
    <property type="component" value="Chromosome 18"/>
</dbReference>
<sequence length="107" mass="12717">MMENMEIDIERMDIEELADESEHEMEVDVASDEMDYVSDHDNDPGSIRQDEDPVIVIEDSSDEEREDEDEEESRRAEYRESHLSPYSDTDTESEDEDRFKNLNLFYI</sequence>
<proteinExistence type="predicted"/>
<gene>
    <name evidence="1" type="ORF">MSG28_010582</name>
</gene>
<comment type="caution">
    <text evidence="1">The sequence shown here is derived from an EMBL/GenBank/DDBJ whole genome shotgun (WGS) entry which is preliminary data.</text>
</comment>
<protein>
    <submittedName>
        <fullName evidence="1">Uncharacterized protein</fullName>
    </submittedName>
</protein>
<accession>A0ACC0KNQ2</accession>
<organism evidence="1 2">
    <name type="scientific">Choristoneura fumiferana</name>
    <name type="common">Spruce budworm moth</name>
    <name type="synonym">Archips fumiferana</name>
    <dbReference type="NCBI Taxonomy" id="7141"/>
    <lineage>
        <taxon>Eukaryota</taxon>
        <taxon>Metazoa</taxon>
        <taxon>Ecdysozoa</taxon>
        <taxon>Arthropoda</taxon>
        <taxon>Hexapoda</taxon>
        <taxon>Insecta</taxon>
        <taxon>Pterygota</taxon>
        <taxon>Neoptera</taxon>
        <taxon>Endopterygota</taxon>
        <taxon>Lepidoptera</taxon>
        <taxon>Glossata</taxon>
        <taxon>Ditrysia</taxon>
        <taxon>Tortricoidea</taxon>
        <taxon>Tortricidae</taxon>
        <taxon>Tortricinae</taxon>
        <taxon>Choristoneura</taxon>
    </lineage>
</organism>
<evidence type="ECO:0000313" key="1">
    <source>
        <dbReference type="EMBL" id="KAI8437900.1"/>
    </source>
</evidence>
<dbReference type="EMBL" id="CM046118">
    <property type="protein sequence ID" value="KAI8437900.1"/>
    <property type="molecule type" value="Genomic_DNA"/>
</dbReference>
<name>A0ACC0KNQ2_CHOFU</name>
<evidence type="ECO:0000313" key="2">
    <source>
        <dbReference type="Proteomes" id="UP001064048"/>
    </source>
</evidence>
<keyword evidence="2" id="KW-1185">Reference proteome</keyword>
<reference evidence="1 2" key="1">
    <citation type="journal article" date="2022" name="Genome Biol. Evol.">
        <title>The Spruce Budworm Genome: Reconstructing the Evolutionary History of Antifreeze Proteins.</title>
        <authorList>
            <person name="Beliveau C."/>
            <person name="Gagne P."/>
            <person name="Picq S."/>
            <person name="Vernygora O."/>
            <person name="Keeling C.I."/>
            <person name="Pinkney K."/>
            <person name="Doucet D."/>
            <person name="Wen F."/>
            <person name="Johnston J.S."/>
            <person name="Maaroufi H."/>
            <person name="Boyle B."/>
            <person name="Laroche J."/>
            <person name="Dewar K."/>
            <person name="Juretic N."/>
            <person name="Blackburn G."/>
            <person name="Nisole A."/>
            <person name="Brunet B."/>
            <person name="Brandao M."/>
            <person name="Lumley L."/>
            <person name="Duan J."/>
            <person name="Quan G."/>
            <person name="Lucarotti C.J."/>
            <person name="Roe A.D."/>
            <person name="Sperling F.A.H."/>
            <person name="Levesque R.C."/>
            <person name="Cusson M."/>
        </authorList>
    </citation>
    <scope>NUCLEOTIDE SEQUENCE [LARGE SCALE GENOMIC DNA]</scope>
    <source>
        <strain evidence="1">Glfc:IPQL:Cfum</strain>
    </source>
</reference>